<dbReference type="OrthoDB" id="5341635at2"/>
<dbReference type="EMBL" id="FXZK01000001">
    <property type="protein sequence ID" value="SMY06969.1"/>
    <property type="molecule type" value="Genomic_DNA"/>
</dbReference>
<dbReference type="RefSeq" id="WP_093991078.1">
    <property type="nucleotide sequence ID" value="NZ_FXZK01000001.1"/>
</dbReference>
<evidence type="ECO:0008006" key="4">
    <source>
        <dbReference type="Google" id="ProtNLM"/>
    </source>
</evidence>
<dbReference type="Gene3D" id="3.40.50.2300">
    <property type="match status" value="2"/>
</dbReference>
<dbReference type="Proteomes" id="UP000201613">
    <property type="component" value="Unassembled WGS sequence"/>
</dbReference>
<reference evidence="2 3" key="1">
    <citation type="submission" date="2017-05" db="EMBL/GenBank/DDBJ databases">
        <authorList>
            <person name="Song R."/>
            <person name="Chenine A.L."/>
            <person name="Ruprecht R.M."/>
        </authorList>
    </citation>
    <scope>NUCLEOTIDE SEQUENCE [LARGE SCALE GENOMIC DNA]</scope>
    <source>
        <strain evidence="2 3">CECT 8899</strain>
    </source>
</reference>
<sequence length="388" mass="43209">MRALLIFAISVWAGIAAAQEEVRIALLGIDPDPRYDEAIAYARIETSRQGDPEVAARMAISDLSLLTDARDLTIDLSVMRVAEPGDLLAAARSLADEGARYIILDLPAPEADAVAEALGPDGPLLLNSTAPEDWLRRRCHARMLHTAASDRMIADALIQHFVKMQWQQVLLLHGKTERDRARAASFIEAAERFRLRIVATREFDLSTNPALREQNNVALLTGDTRDYDAVFIADSYGEFSRYLPYRTALPRPVVGATGLVPLEWHWSLERYGAPQVNSRFETAVGYDRRMTWQDWSVWIAMRAVLTAEAKSRDRDSVAIEAFLRSDALRLDGSKGAQLSFRPWDNQLRQPILLATANAIIGIAPLEGFLHQTNTLDSLGVDEPEFSCD</sequence>
<protein>
    <recommendedName>
        <fullName evidence="4">Leucine-binding protein domain-containing protein</fullName>
    </recommendedName>
</protein>
<dbReference type="SUPFAM" id="SSF53822">
    <property type="entry name" value="Periplasmic binding protein-like I"/>
    <property type="match status" value="1"/>
</dbReference>
<feature type="chain" id="PRO_5012714820" description="Leucine-binding protein domain-containing protein" evidence="1">
    <location>
        <begin position="19"/>
        <end position="388"/>
    </location>
</feature>
<evidence type="ECO:0000256" key="1">
    <source>
        <dbReference type="SAM" id="SignalP"/>
    </source>
</evidence>
<organism evidence="2 3">
    <name type="scientific">Flavimaricola marinus</name>
    <dbReference type="NCBI Taxonomy" id="1819565"/>
    <lineage>
        <taxon>Bacteria</taxon>
        <taxon>Pseudomonadati</taxon>
        <taxon>Pseudomonadota</taxon>
        <taxon>Alphaproteobacteria</taxon>
        <taxon>Rhodobacterales</taxon>
        <taxon>Paracoccaceae</taxon>
        <taxon>Flavimaricola</taxon>
    </lineage>
</organism>
<evidence type="ECO:0000313" key="2">
    <source>
        <dbReference type="EMBL" id="SMY06969.1"/>
    </source>
</evidence>
<proteinExistence type="predicted"/>
<name>A0A238LBB5_9RHOB</name>
<dbReference type="InterPro" id="IPR028082">
    <property type="entry name" value="Peripla_BP_I"/>
</dbReference>
<evidence type="ECO:0000313" key="3">
    <source>
        <dbReference type="Proteomes" id="UP000201613"/>
    </source>
</evidence>
<dbReference type="AlphaFoldDB" id="A0A238LBB5"/>
<gene>
    <name evidence="2" type="ORF">LOM8899_01099</name>
</gene>
<feature type="signal peptide" evidence="1">
    <location>
        <begin position="1"/>
        <end position="18"/>
    </location>
</feature>
<keyword evidence="3" id="KW-1185">Reference proteome</keyword>
<keyword evidence="1" id="KW-0732">Signal</keyword>
<dbReference type="CDD" id="cd06268">
    <property type="entry name" value="PBP1_ABC_transporter_LIVBP-like"/>
    <property type="match status" value="1"/>
</dbReference>
<accession>A0A238LBB5</accession>